<protein>
    <recommendedName>
        <fullName evidence="7">4-coumarate--CoA ligase</fullName>
    </recommendedName>
</protein>
<dbReference type="InterPro" id="IPR025110">
    <property type="entry name" value="AMP-bd_C"/>
</dbReference>
<dbReference type="InterPro" id="IPR000873">
    <property type="entry name" value="AMP-dep_synth/lig_dom"/>
</dbReference>
<evidence type="ECO:0008006" key="7">
    <source>
        <dbReference type="Google" id="ProtNLM"/>
    </source>
</evidence>
<proteinExistence type="predicted"/>
<dbReference type="Pfam" id="PF13193">
    <property type="entry name" value="AMP-binding_C"/>
    <property type="match status" value="1"/>
</dbReference>
<reference evidence="5 6" key="1">
    <citation type="journal article" date="2023" name="Nucleic Acids Res.">
        <title>The hologenome of Daphnia magna reveals possible DNA methylation and microbiome-mediated evolution of the host genome.</title>
        <authorList>
            <person name="Chaturvedi A."/>
            <person name="Li X."/>
            <person name="Dhandapani V."/>
            <person name="Marshall H."/>
            <person name="Kissane S."/>
            <person name="Cuenca-Cambronero M."/>
            <person name="Asole G."/>
            <person name="Calvet F."/>
            <person name="Ruiz-Romero M."/>
            <person name="Marangio P."/>
            <person name="Guigo R."/>
            <person name="Rago D."/>
            <person name="Mirbahai L."/>
            <person name="Eastwood N."/>
            <person name="Colbourne J.K."/>
            <person name="Zhou J."/>
            <person name="Mallon E."/>
            <person name="Orsini L."/>
        </authorList>
    </citation>
    <scope>NUCLEOTIDE SEQUENCE [LARGE SCALE GENOMIC DNA]</scope>
    <source>
        <strain evidence="5">LRV0_1</strain>
    </source>
</reference>
<feature type="domain" description="AMP-dependent synthetase/ligase" evidence="3">
    <location>
        <begin position="83"/>
        <end position="460"/>
    </location>
</feature>
<feature type="domain" description="AMP-binding enzyme C-terminal" evidence="4">
    <location>
        <begin position="511"/>
        <end position="587"/>
    </location>
</feature>
<dbReference type="CDD" id="cd05911">
    <property type="entry name" value="Firefly_Luc_like"/>
    <property type="match status" value="1"/>
</dbReference>
<dbReference type="InterPro" id="IPR020845">
    <property type="entry name" value="AMP-binding_CS"/>
</dbReference>
<dbReference type="PANTHER" id="PTHR24096:SF422">
    <property type="entry name" value="BCDNA.GH02901"/>
    <property type="match status" value="1"/>
</dbReference>
<dbReference type="PANTHER" id="PTHR24096">
    <property type="entry name" value="LONG-CHAIN-FATTY-ACID--COA LIGASE"/>
    <property type="match status" value="1"/>
</dbReference>
<evidence type="ECO:0000259" key="4">
    <source>
        <dbReference type="Pfam" id="PF13193"/>
    </source>
</evidence>
<dbReference type="PROSITE" id="PS00455">
    <property type="entry name" value="AMP_BINDING"/>
    <property type="match status" value="1"/>
</dbReference>
<comment type="subcellular location">
    <subcellularLocation>
        <location evidence="1">Peroxisome</location>
    </subcellularLocation>
</comment>
<dbReference type="Gene3D" id="3.30.300.30">
    <property type="match status" value="1"/>
</dbReference>
<accession>A0ABQ9ZDA4</accession>
<dbReference type="Gene3D" id="2.30.38.10">
    <property type="entry name" value="Luciferase, Domain 3"/>
    <property type="match status" value="1"/>
</dbReference>
<evidence type="ECO:0000256" key="1">
    <source>
        <dbReference type="ARBA" id="ARBA00004275"/>
    </source>
</evidence>
<keyword evidence="6" id="KW-1185">Reference proteome</keyword>
<dbReference type="EMBL" id="JAOYFB010000003">
    <property type="protein sequence ID" value="KAK4010525.1"/>
    <property type="molecule type" value="Genomic_DNA"/>
</dbReference>
<dbReference type="Proteomes" id="UP001234178">
    <property type="component" value="Unassembled WGS sequence"/>
</dbReference>
<evidence type="ECO:0000259" key="3">
    <source>
        <dbReference type="Pfam" id="PF00501"/>
    </source>
</evidence>
<gene>
    <name evidence="5" type="ORF">OUZ56_019670</name>
</gene>
<organism evidence="5 6">
    <name type="scientific">Daphnia magna</name>
    <dbReference type="NCBI Taxonomy" id="35525"/>
    <lineage>
        <taxon>Eukaryota</taxon>
        <taxon>Metazoa</taxon>
        <taxon>Ecdysozoa</taxon>
        <taxon>Arthropoda</taxon>
        <taxon>Crustacea</taxon>
        <taxon>Branchiopoda</taxon>
        <taxon>Diplostraca</taxon>
        <taxon>Cladocera</taxon>
        <taxon>Anomopoda</taxon>
        <taxon>Daphniidae</taxon>
        <taxon>Daphnia</taxon>
    </lineage>
</organism>
<dbReference type="InterPro" id="IPR045851">
    <property type="entry name" value="AMP-bd_C_sf"/>
</dbReference>
<name>A0ABQ9ZDA4_9CRUS</name>
<dbReference type="Pfam" id="PF00501">
    <property type="entry name" value="AMP-binding"/>
    <property type="match status" value="1"/>
</dbReference>
<sequence length="596" mass="65920">MQSELTLQYKNKQVSSVHHLLVFLESNGGPQFVTFQIVQWLFKGRSSISCGNLTSGSLDKNVVYSRHEDFRLVDQTVVQRIFDRASLWPNLIAMECWGTGRKYTYGKLRDLIRNFGSALVRMGFKQGEVFGMILPNLPEFPIILLGAAGIGMPVTTVNSTYTVEEIARQLQLSGATVVVTIPELAGTLRQVAQQCPEIRRLLVVGKPEEGFASLEEMLQDNGDLFDDNIKINPSEDIFVLPYSSGTTGVPKGVMLTHSNVCANIAQMGHPGTMKVSYCPATSNHSSDLQEVFICLLPFFHMYGMLAVVLNGLDHGAKMITLPRFEGESYLNAINQHKPSTLHLVPPLVSFLGHQPNLKLEAFRRLHTIVIGAAPLGPAAATRLVERLQKHDLLMQEGYGMTETSCISHFSPIVNNQIGSFGEPLSRTKIKVIDVDTGEPLGPGQHGEMCVSGPQVMKGYYKNEKATKETVDSAGWLHTGDMVYYNEQNQFFIVDRLKELIKVKGLQVSPSELEDVLRRHPGVLDVAVIGVPDEFAGELPRAYVVKKQGITLSKQEIVKFIDAKVSNHKKLKGGVVFLDAIPKTATGKILRRELKKL</sequence>
<dbReference type="Gene3D" id="3.40.50.980">
    <property type="match status" value="2"/>
</dbReference>
<keyword evidence="2" id="KW-0576">Peroxisome</keyword>
<evidence type="ECO:0000256" key="2">
    <source>
        <dbReference type="ARBA" id="ARBA00023140"/>
    </source>
</evidence>
<evidence type="ECO:0000313" key="5">
    <source>
        <dbReference type="EMBL" id="KAK4010525.1"/>
    </source>
</evidence>
<evidence type="ECO:0000313" key="6">
    <source>
        <dbReference type="Proteomes" id="UP001234178"/>
    </source>
</evidence>
<dbReference type="SUPFAM" id="SSF56801">
    <property type="entry name" value="Acetyl-CoA synthetase-like"/>
    <property type="match status" value="1"/>
</dbReference>
<comment type="caution">
    <text evidence="5">The sequence shown here is derived from an EMBL/GenBank/DDBJ whole genome shotgun (WGS) entry which is preliminary data.</text>
</comment>